<dbReference type="AlphaFoldDB" id="A0A8T2P3K8"/>
<dbReference type="GO" id="GO:0000981">
    <property type="term" value="F:DNA-binding transcription factor activity, RNA polymerase II-specific"/>
    <property type="evidence" value="ECO:0007669"/>
    <property type="project" value="TreeGrafter"/>
</dbReference>
<dbReference type="InterPro" id="IPR036407">
    <property type="entry name" value="DM_DNA-bd_sf"/>
</dbReference>
<comment type="subcellular location">
    <subcellularLocation>
        <location evidence="6">Nucleus</location>
    </subcellularLocation>
</comment>
<name>A0A8T2P3K8_9TELE</name>
<evidence type="ECO:0000256" key="4">
    <source>
        <dbReference type="ARBA" id="ARBA00023125"/>
    </source>
</evidence>
<evidence type="ECO:0000313" key="9">
    <source>
        <dbReference type="EMBL" id="KAG9346889.1"/>
    </source>
</evidence>
<comment type="similarity">
    <text evidence="1">Belongs to the DMRT family.</text>
</comment>
<dbReference type="SUPFAM" id="SSF82927">
    <property type="entry name" value="Cysteine-rich DNA binding domain, (DM domain)"/>
    <property type="match status" value="1"/>
</dbReference>
<protein>
    <recommendedName>
        <fullName evidence="8">DM domain-containing protein</fullName>
    </recommendedName>
</protein>
<evidence type="ECO:0000256" key="3">
    <source>
        <dbReference type="ARBA" id="ARBA00022833"/>
    </source>
</evidence>
<feature type="compositionally biased region" description="Low complexity" evidence="7">
    <location>
        <begin position="236"/>
        <end position="248"/>
    </location>
</feature>
<dbReference type="GO" id="GO:0007548">
    <property type="term" value="P:sex differentiation"/>
    <property type="evidence" value="ECO:0007669"/>
    <property type="project" value="TreeGrafter"/>
</dbReference>
<organism evidence="9 10">
    <name type="scientific">Albula glossodonta</name>
    <name type="common">roundjaw bonefish</name>
    <dbReference type="NCBI Taxonomy" id="121402"/>
    <lineage>
        <taxon>Eukaryota</taxon>
        <taxon>Metazoa</taxon>
        <taxon>Chordata</taxon>
        <taxon>Craniata</taxon>
        <taxon>Vertebrata</taxon>
        <taxon>Euteleostomi</taxon>
        <taxon>Actinopterygii</taxon>
        <taxon>Neopterygii</taxon>
        <taxon>Teleostei</taxon>
        <taxon>Albuliformes</taxon>
        <taxon>Albulidae</taxon>
        <taxon>Albula</taxon>
    </lineage>
</organism>
<sequence length="446" mass="48001">MDGSSRPLVLPGHTPSPLPVGSLQVPSPLLRPPPLFLRAATAATCCPSLERGYPRTPKCARCRNHGVVSALKGHKRFCRWRDCVCAKCTLIAERQRVMAAQVALRRQQAQEESEARELQFMYTGTGASETGLTMPSSAVGSGAGAGGSGPTSTRPRSPGYDVFSMDEQKEAEKMPKYSLFNGFVGRPLFAPHSSPLSSHLGKSDSTSTQEKTRAFLDKENGIQSPVSDQLSDQMESPRSLSSSDLESGSESERPKDYATTEHHTPGPSSRHRDPTDVMTKIFPHHKRDTLESVVKNCKGDIVKAIELVLNTKENRRSSEGTTNPIPDNTSLQRPSSLGLPGGALGTLSAKSAFSPLQATATSVGGDNIYGLNSRFGISPIRLAYSASGGGIPTFMSPYVTSGLVPAFPLRPSLDYSLPGMMRDFSYLQNKDSLCNAGVYSRLNHDK</sequence>
<dbReference type="InterPro" id="IPR001275">
    <property type="entry name" value="DM_DNA-bd"/>
</dbReference>
<dbReference type="Pfam" id="PF00751">
    <property type="entry name" value="DM"/>
    <property type="match status" value="1"/>
</dbReference>
<keyword evidence="3 6" id="KW-0862">Zinc</keyword>
<feature type="region of interest" description="Disordered" evidence="7">
    <location>
        <begin position="216"/>
        <end position="276"/>
    </location>
</feature>
<keyword evidence="4 6" id="KW-0238">DNA-binding</keyword>
<evidence type="ECO:0000256" key="1">
    <source>
        <dbReference type="ARBA" id="ARBA00006834"/>
    </source>
</evidence>
<dbReference type="GO" id="GO:0005634">
    <property type="term" value="C:nucleus"/>
    <property type="evidence" value="ECO:0007669"/>
    <property type="project" value="UniProtKB-SubCell"/>
</dbReference>
<dbReference type="SUPFAM" id="SSF46934">
    <property type="entry name" value="UBA-like"/>
    <property type="match status" value="1"/>
</dbReference>
<dbReference type="OrthoDB" id="9942608at2759"/>
<feature type="compositionally biased region" description="Basic and acidic residues" evidence="7">
    <location>
        <begin position="250"/>
        <end position="275"/>
    </location>
</feature>
<dbReference type="PANTHER" id="PTHR12322:SF71">
    <property type="entry name" value="DOUBLESEX- AND MAB-3-RELATED TRANSCRIPTION FACTOR A1"/>
    <property type="match status" value="1"/>
</dbReference>
<feature type="DNA-binding region" description="DM" evidence="6">
    <location>
        <begin position="59"/>
        <end position="106"/>
    </location>
</feature>
<dbReference type="Gene3D" id="4.10.1040.10">
    <property type="entry name" value="DM DNA-binding domain"/>
    <property type="match status" value="1"/>
</dbReference>
<comment type="caution">
    <text evidence="9">The sequence shown here is derived from an EMBL/GenBank/DDBJ whole genome shotgun (WGS) entry which is preliminary data.</text>
</comment>
<dbReference type="InterPro" id="IPR046472">
    <property type="entry name" value="DMRT5_1_DMB_dom"/>
</dbReference>
<feature type="compositionally biased region" description="Polar residues" evidence="7">
    <location>
        <begin position="221"/>
        <end position="234"/>
    </location>
</feature>
<evidence type="ECO:0000313" key="10">
    <source>
        <dbReference type="Proteomes" id="UP000824540"/>
    </source>
</evidence>
<dbReference type="GO" id="GO:0046872">
    <property type="term" value="F:metal ion binding"/>
    <property type="evidence" value="ECO:0007669"/>
    <property type="project" value="UniProtKB-KW"/>
</dbReference>
<keyword evidence="2 6" id="KW-0479">Metal-binding</keyword>
<reference evidence="9" key="1">
    <citation type="thesis" date="2021" institute="BYU ScholarsArchive" country="Provo, UT, USA">
        <title>Applications of and Algorithms for Genome Assembly and Genomic Analyses with an Emphasis on Marine Teleosts.</title>
        <authorList>
            <person name="Pickett B.D."/>
        </authorList>
    </citation>
    <scope>NUCLEOTIDE SEQUENCE</scope>
    <source>
        <strain evidence="9">HI-2016</strain>
    </source>
</reference>
<feature type="region of interest" description="Disordered" evidence="7">
    <location>
        <begin position="1"/>
        <end position="20"/>
    </location>
</feature>
<keyword evidence="5 6" id="KW-0539">Nucleus</keyword>
<keyword evidence="10" id="KW-1185">Reference proteome</keyword>
<dbReference type="Proteomes" id="UP000824540">
    <property type="component" value="Unassembled WGS sequence"/>
</dbReference>
<dbReference type="PROSITE" id="PS50809">
    <property type="entry name" value="DM_2"/>
    <property type="match status" value="1"/>
</dbReference>
<feature type="compositionally biased region" description="Polar residues" evidence="7">
    <location>
        <begin position="319"/>
        <end position="333"/>
    </location>
</feature>
<feature type="region of interest" description="Disordered" evidence="7">
    <location>
        <begin position="313"/>
        <end position="339"/>
    </location>
</feature>
<evidence type="ECO:0000256" key="2">
    <source>
        <dbReference type="ARBA" id="ARBA00022723"/>
    </source>
</evidence>
<dbReference type="FunFam" id="4.10.1040.10:FF:000001">
    <property type="entry name" value="doublesex- and mab-3-related transcription factor 1"/>
    <property type="match status" value="1"/>
</dbReference>
<dbReference type="PROSITE" id="PS40000">
    <property type="entry name" value="DM_1"/>
    <property type="match status" value="1"/>
</dbReference>
<dbReference type="InterPro" id="IPR005173">
    <property type="entry name" value="DMA"/>
</dbReference>
<dbReference type="InterPro" id="IPR009060">
    <property type="entry name" value="UBA-like_sf"/>
</dbReference>
<proteinExistence type="inferred from homology"/>
<evidence type="ECO:0000256" key="5">
    <source>
        <dbReference type="ARBA" id="ARBA00023242"/>
    </source>
</evidence>
<feature type="region of interest" description="Disordered" evidence="7">
    <location>
        <begin position="129"/>
        <end position="161"/>
    </location>
</feature>
<gene>
    <name evidence="9" type="ORF">JZ751_005816</name>
</gene>
<dbReference type="EMBL" id="JAFBMS010000014">
    <property type="protein sequence ID" value="KAG9346889.1"/>
    <property type="molecule type" value="Genomic_DNA"/>
</dbReference>
<accession>A0A8T2P3K8</accession>
<evidence type="ECO:0000256" key="6">
    <source>
        <dbReference type="PROSITE-ProRule" id="PRU00070"/>
    </source>
</evidence>
<evidence type="ECO:0000256" key="7">
    <source>
        <dbReference type="SAM" id="MobiDB-lite"/>
    </source>
</evidence>
<dbReference type="Pfam" id="PF20624">
    <property type="entry name" value="DMRT5_DMB"/>
    <property type="match status" value="1"/>
</dbReference>
<feature type="domain" description="DM" evidence="8">
    <location>
        <begin position="59"/>
        <end position="106"/>
    </location>
</feature>
<dbReference type="Pfam" id="PF03474">
    <property type="entry name" value="DMA"/>
    <property type="match status" value="1"/>
</dbReference>
<dbReference type="InterPro" id="IPR026607">
    <property type="entry name" value="DMRT"/>
</dbReference>
<evidence type="ECO:0000259" key="8">
    <source>
        <dbReference type="PROSITE" id="PS50809"/>
    </source>
</evidence>
<dbReference type="CDD" id="cd14417">
    <property type="entry name" value="CUE_DMA_DMRTA1"/>
    <property type="match status" value="1"/>
</dbReference>
<dbReference type="GO" id="GO:0000978">
    <property type="term" value="F:RNA polymerase II cis-regulatory region sequence-specific DNA binding"/>
    <property type="evidence" value="ECO:0007669"/>
    <property type="project" value="TreeGrafter"/>
</dbReference>
<dbReference type="PANTHER" id="PTHR12322">
    <property type="entry name" value="DOUBLESEX AND MAB-3 RELATED TRANSCRIPTION FACTOR DMRT"/>
    <property type="match status" value="1"/>
</dbReference>
<dbReference type="SMART" id="SM00301">
    <property type="entry name" value="DM"/>
    <property type="match status" value="1"/>
</dbReference>